<dbReference type="Pfam" id="PF00078">
    <property type="entry name" value="RVT_1"/>
    <property type="match status" value="1"/>
</dbReference>
<gene>
    <name evidence="2" type="ORF">DPMN_151754</name>
</gene>
<keyword evidence="3" id="KW-1185">Reference proteome</keyword>
<dbReference type="SUPFAM" id="SSF56672">
    <property type="entry name" value="DNA/RNA polymerases"/>
    <property type="match status" value="1"/>
</dbReference>
<name>A0A9D4FIA0_DREPO</name>
<feature type="domain" description="Reverse transcriptase" evidence="1">
    <location>
        <begin position="1"/>
        <end position="149"/>
    </location>
</feature>
<evidence type="ECO:0000313" key="2">
    <source>
        <dbReference type="EMBL" id="KAH3798164.1"/>
    </source>
</evidence>
<reference evidence="2" key="1">
    <citation type="journal article" date="2019" name="bioRxiv">
        <title>The Genome of the Zebra Mussel, Dreissena polymorpha: A Resource for Invasive Species Research.</title>
        <authorList>
            <person name="McCartney M.A."/>
            <person name="Auch B."/>
            <person name="Kono T."/>
            <person name="Mallez S."/>
            <person name="Zhang Y."/>
            <person name="Obille A."/>
            <person name="Becker A."/>
            <person name="Abrahante J.E."/>
            <person name="Garbe J."/>
            <person name="Badalamenti J.P."/>
            <person name="Herman A."/>
            <person name="Mangelson H."/>
            <person name="Liachko I."/>
            <person name="Sullivan S."/>
            <person name="Sone E.D."/>
            <person name="Koren S."/>
            <person name="Silverstein K.A.T."/>
            <person name="Beckman K.B."/>
            <person name="Gohl D.M."/>
        </authorList>
    </citation>
    <scope>NUCLEOTIDE SEQUENCE</scope>
    <source>
        <strain evidence="2">Duluth1</strain>
        <tissue evidence="2">Whole animal</tissue>
    </source>
</reference>
<comment type="caution">
    <text evidence="2">The sequence shown here is derived from an EMBL/GenBank/DDBJ whole genome shotgun (WGS) entry which is preliminary data.</text>
</comment>
<organism evidence="2 3">
    <name type="scientific">Dreissena polymorpha</name>
    <name type="common">Zebra mussel</name>
    <name type="synonym">Mytilus polymorpha</name>
    <dbReference type="NCBI Taxonomy" id="45954"/>
    <lineage>
        <taxon>Eukaryota</taxon>
        <taxon>Metazoa</taxon>
        <taxon>Spiralia</taxon>
        <taxon>Lophotrochozoa</taxon>
        <taxon>Mollusca</taxon>
        <taxon>Bivalvia</taxon>
        <taxon>Autobranchia</taxon>
        <taxon>Heteroconchia</taxon>
        <taxon>Euheterodonta</taxon>
        <taxon>Imparidentia</taxon>
        <taxon>Neoheterodontei</taxon>
        <taxon>Myida</taxon>
        <taxon>Dreissenoidea</taxon>
        <taxon>Dreissenidae</taxon>
        <taxon>Dreissena</taxon>
    </lineage>
</organism>
<sequence>MINMMKSIYSNVKACIKNSSDMSYSNFFEISLGVKQGEPLSPLLFILFINGVTEIIEYNNLTQNDLDILSVFMLLFADDIALFTTDPGSLQNQLNSLYQYSCKWGLKINSSKTKICIFEKRKSICNFRWTINNEILEVVDNFCYLGINFSSNGKFNHAVKMLNDQALKAYNHLLSIFSKVSLDIKTKLSLFDALVVPILLYGAEVWGIYTFTDLDKLHIKFCKHVLGVKQQTSNAAVFGELGRFPLTTVCKEKSIKYWLKIINSPNSLMHETLMKQIQFAHDNRINDLNSLWFSSLSTLLNKLGFGNLIDFTMSEYLLPMFSQRLKDQYIQSWHETLSVQPKMEYYCKFKEDFEFEHYLVNIKNEKHRKELTRFRLSSHSLEIETGRYNNIERSNRICKLCTQNVVESEYHFLLCCTAYSDLRKDYNISSNWPNITKFKYIMSEKKESKVRNTAKYIYNAMKLRKNKLES</sequence>
<evidence type="ECO:0000313" key="3">
    <source>
        <dbReference type="Proteomes" id="UP000828390"/>
    </source>
</evidence>
<dbReference type="InterPro" id="IPR000477">
    <property type="entry name" value="RT_dom"/>
</dbReference>
<dbReference type="InterPro" id="IPR043502">
    <property type="entry name" value="DNA/RNA_pol_sf"/>
</dbReference>
<dbReference type="PANTHER" id="PTHR47027">
    <property type="entry name" value="REVERSE TRANSCRIPTASE DOMAIN-CONTAINING PROTEIN"/>
    <property type="match status" value="1"/>
</dbReference>
<evidence type="ECO:0000259" key="1">
    <source>
        <dbReference type="PROSITE" id="PS50878"/>
    </source>
</evidence>
<dbReference type="AlphaFoldDB" id="A0A9D4FIA0"/>
<protein>
    <recommendedName>
        <fullName evidence="1">Reverse transcriptase domain-containing protein</fullName>
    </recommendedName>
</protein>
<dbReference type="PROSITE" id="PS50878">
    <property type="entry name" value="RT_POL"/>
    <property type="match status" value="1"/>
</dbReference>
<accession>A0A9D4FIA0</accession>
<proteinExistence type="predicted"/>
<dbReference type="EMBL" id="JAIWYP010000007">
    <property type="protein sequence ID" value="KAH3798164.1"/>
    <property type="molecule type" value="Genomic_DNA"/>
</dbReference>
<dbReference type="PANTHER" id="PTHR47027:SF20">
    <property type="entry name" value="REVERSE TRANSCRIPTASE-LIKE PROTEIN WITH RNA-DIRECTED DNA POLYMERASE DOMAIN"/>
    <property type="match status" value="1"/>
</dbReference>
<reference evidence="2" key="2">
    <citation type="submission" date="2020-11" db="EMBL/GenBank/DDBJ databases">
        <authorList>
            <person name="McCartney M.A."/>
            <person name="Auch B."/>
            <person name="Kono T."/>
            <person name="Mallez S."/>
            <person name="Becker A."/>
            <person name="Gohl D.M."/>
            <person name="Silverstein K.A.T."/>
            <person name="Koren S."/>
            <person name="Bechman K.B."/>
            <person name="Herman A."/>
            <person name="Abrahante J.E."/>
            <person name="Garbe J."/>
        </authorList>
    </citation>
    <scope>NUCLEOTIDE SEQUENCE</scope>
    <source>
        <strain evidence="2">Duluth1</strain>
        <tissue evidence="2">Whole animal</tissue>
    </source>
</reference>
<dbReference type="Proteomes" id="UP000828390">
    <property type="component" value="Unassembled WGS sequence"/>
</dbReference>